<dbReference type="InterPro" id="IPR041414">
    <property type="entry name" value="Raco-like_middle"/>
</dbReference>
<evidence type="ECO:0000313" key="2">
    <source>
        <dbReference type="EMBL" id="SCY11902.1"/>
    </source>
</evidence>
<dbReference type="InterPro" id="IPR012675">
    <property type="entry name" value="Beta-grasp_dom_sf"/>
</dbReference>
<keyword evidence="3" id="KW-1185">Reference proteome</keyword>
<dbReference type="AlphaFoldDB" id="A0A1G5DB07"/>
<dbReference type="InterPro" id="IPR040506">
    <property type="entry name" value="RACo_linker"/>
</dbReference>
<dbReference type="PANTHER" id="PTHR42895">
    <property type="entry name" value="IRON-SULFUR CLUSTER-BINDING PROTEIN-RELATED"/>
    <property type="match status" value="1"/>
</dbReference>
<dbReference type="InterPro" id="IPR027980">
    <property type="entry name" value="RACo_C"/>
</dbReference>
<name>A0A1G5DB07_9BACT</name>
<dbReference type="EMBL" id="FMUX01000004">
    <property type="protein sequence ID" value="SCY11902.1"/>
    <property type="molecule type" value="Genomic_DNA"/>
</dbReference>
<dbReference type="CDD" id="cd00207">
    <property type="entry name" value="fer2"/>
    <property type="match status" value="1"/>
</dbReference>
<evidence type="ECO:0000313" key="3">
    <source>
        <dbReference type="Proteomes" id="UP000198870"/>
    </source>
</evidence>
<dbReference type="InterPro" id="IPR052911">
    <property type="entry name" value="Corrinoid_activation_enz"/>
</dbReference>
<feature type="domain" description="2Fe-2S ferredoxin-type" evidence="1">
    <location>
        <begin position="4"/>
        <end position="93"/>
    </location>
</feature>
<dbReference type="InterPro" id="IPR036010">
    <property type="entry name" value="2Fe-2S_ferredoxin-like_sf"/>
</dbReference>
<dbReference type="InterPro" id="IPR001041">
    <property type="entry name" value="2Fe-2S_ferredoxin-type"/>
</dbReference>
<dbReference type="GO" id="GO:0051536">
    <property type="term" value="F:iron-sulfur cluster binding"/>
    <property type="evidence" value="ECO:0007669"/>
    <property type="project" value="InterPro"/>
</dbReference>
<accession>A0A1G5DB07</accession>
<proteinExistence type="predicted"/>
<protein>
    <submittedName>
        <fullName evidence="2">Uncharacterized 2Fe-2 and 4Fe-4S clusters-containing protein, contains DUF4445 domain</fullName>
    </submittedName>
</protein>
<dbReference type="PROSITE" id="PS51085">
    <property type="entry name" value="2FE2S_FER_2"/>
    <property type="match status" value="1"/>
</dbReference>
<dbReference type="Gene3D" id="3.10.20.880">
    <property type="match status" value="1"/>
</dbReference>
<organism evidence="2 3">
    <name type="scientific">Desulfoluna spongiiphila</name>
    <dbReference type="NCBI Taxonomy" id="419481"/>
    <lineage>
        <taxon>Bacteria</taxon>
        <taxon>Pseudomonadati</taxon>
        <taxon>Thermodesulfobacteriota</taxon>
        <taxon>Desulfobacteria</taxon>
        <taxon>Desulfobacterales</taxon>
        <taxon>Desulfolunaceae</taxon>
        <taxon>Desulfoluna</taxon>
    </lineage>
</organism>
<dbReference type="InterPro" id="IPR043129">
    <property type="entry name" value="ATPase_NBD"/>
</dbReference>
<dbReference type="STRING" id="419481.SAMN05216233_10488"/>
<dbReference type="InterPro" id="IPR042259">
    <property type="entry name" value="Raco-like_middle_sf"/>
</dbReference>
<sequence length="651" mass="70753">MEKYTVQFIPHDVSIEVAAGETLIAAAMEAGVHINASCGGGGVCGKCRVMVEKGASACEQTDKLTREDYDGGWRLACMTEVRDHLTVRIPMESSALLGGELPQATPRTTAHIRKMDFEALKEKGLFIPPMEKIFVDLPVPDASDHSADVTRLFEYLKNVRGEGGLDIDLSVIRKMPKVLRDGEFKATVTLERPVKIGNKSRIINIQSGDRTDFNYAIALDIGTTTIYGQLFNLKDAAVLEQCGKVNGQVSYGEDVISRIIYAEKNGGLERLRQVVVETINDIVGRLLSRSGVDMEEVSTVAIAGNTTMTQLLLGVDPRNIRRAPYVPAANVYPPLLAQSLGITLAEHTTALIYPLISSYVGGDIVAGVMGSGLYRSDKLTLFIDIGTNAEIVVGNREWLACTACSAGPAFEGGGIKFGMRAAPGAIEDFSIDPVSWEPMLRTVGGVRPRGICGSGLITTVAVLFENRLIDSRGKFNTDLHNPRVRESEGITEYVMVWADETDIGRDITLTEPDIDNLIRAKGAVYSGCETLLNEVGLSISEIEEIILAGGFGSYIDLDRAFTIGFLPEIDSEKVTFIGNGSLMGAKMSALTNTLRQDVVDVVRMMTNFELSETPSYMDHYIAALFLPHTDLNLFPRLKARLSEKQAAVDTP</sequence>
<dbReference type="Pfam" id="PF00111">
    <property type="entry name" value="Fer2"/>
    <property type="match status" value="1"/>
</dbReference>
<dbReference type="Pfam" id="PF14574">
    <property type="entry name" value="RACo_C_ter"/>
    <property type="match status" value="1"/>
</dbReference>
<dbReference type="OrthoDB" id="9810588at2"/>
<dbReference type="Proteomes" id="UP000198870">
    <property type="component" value="Unassembled WGS sequence"/>
</dbReference>
<dbReference type="SUPFAM" id="SSF54292">
    <property type="entry name" value="2Fe-2S ferredoxin-like"/>
    <property type="match status" value="1"/>
</dbReference>
<gene>
    <name evidence="2" type="ORF">SAMN05216233_10488</name>
</gene>
<dbReference type="Pfam" id="PF17651">
    <property type="entry name" value="Raco_middle"/>
    <property type="match status" value="1"/>
</dbReference>
<dbReference type="Gene3D" id="3.30.420.480">
    <property type="entry name" value="Domain of unknown function (DUF4445)"/>
    <property type="match status" value="1"/>
</dbReference>
<dbReference type="RefSeq" id="WP_092209797.1">
    <property type="nucleotide sequence ID" value="NZ_FMUX01000004.1"/>
</dbReference>
<reference evidence="2 3" key="1">
    <citation type="submission" date="2016-10" db="EMBL/GenBank/DDBJ databases">
        <authorList>
            <person name="de Groot N.N."/>
        </authorList>
    </citation>
    <scope>NUCLEOTIDE SEQUENCE [LARGE SCALE GENOMIC DNA]</scope>
    <source>
        <strain evidence="2 3">AA1</strain>
    </source>
</reference>
<dbReference type="SUPFAM" id="SSF53067">
    <property type="entry name" value="Actin-like ATPase domain"/>
    <property type="match status" value="1"/>
</dbReference>
<evidence type="ECO:0000259" key="1">
    <source>
        <dbReference type="PROSITE" id="PS51085"/>
    </source>
</evidence>
<dbReference type="Gene3D" id="3.10.20.30">
    <property type="match status" value="1"/>
</dbReference>
<dbReference type="Pfam" id="PF17650">
    <property type="entry name" value="RACo_linker"/>
    <property type="match status" value="1"/>
</dbReference>
<dbReference type="PANTHER" id="PTHR42895:SF2">
    <property type="entry name" value="IRON-SULFUR CLUSTER PROTEIN"/>
    <property type="match status" value="1"/>
</dbReference>